<name>A0A235BC91_9BACL</name>
<dbReference type="SUPFAM" id="SSF158430">
    <property type="entry name" value="Bacillus cereus metalloprotein-like"/>
    <property type="match status" value="1"/>
</dbReference>
<comment type="caution">
    <text evidence="1">The sequence shown here is derived from an EMBL/GenBank/DDBJ whole genome shotgun (WGS) entry which is preliminary data.</text>
</comment>
<evidence type="ECO:0008006" key="3">
    <source>
        <dbReference type="Google" id="ProtNLM"/>
    </source>
</evidence>
<dbReference type="OrthoDB" id="2734401at2"/>
<evidence type="ECO:0000313" key="2">
    <source>
        <dbReference type="Proteomes" id="UP000215459"/>
    </source>
</evidence>
<gene>
    <name evidence="1" type="ORF">CHM34_02715</name>
</gene>
<dbReference type="Pfam" id="PF11155">
    <property type="entry name" value="DUF2935"/>
    <property type="match status" value="1"/>
</dbReference>
<dbReference type="InterPro" id="IPR021328">
    <property type="entry name" value="CotB-like"/>
</dbReference>
<organism evidence="1 2">
    <name type="scientific">Paludifilum halophilum</name>
    <dbReference type="NCBI Taxonomy" id="1642702"/>
    <lineage>
        <taxon>Bacteria</taxon>
        <taxon>Bacillati</taxon>
        <taxon>Bacillota</taxon>
        <taxon>Bacilli</taxon>
        <taxon>Bacillales</taxon>
        <taxon>Thermoactinomycetaceae</taxon>
        <taxon>Paludifilum</taxon>
    </lineage>
</organism>
<protein>
    <recommendedName>
        <fullName evidence="3">DUF2935 domain-containing protein</fullName>
    </recommendedName>
</protein>
<dbReference type="Proteomes" id="UP000215459">
    <property type="component" value="Unassembled WGS sequence"/>
</dbReference>
<reference evidence="1 2" key="1">
    <citation type="submission" date="2017-07" db="EMBL/GenBank/DDBJ databases">
        <title>The genome sequence of Paludifilum halophilum highlights mechanisms for microbial adaptation to high salt environemnts.</title>
        <authorList>
            <person name="Belbahri L."/>
        </authorList>
    </citation>
    <scope>NUCLEOTIDE SEQUENCE [LARGE SCALE GENOMIC DNA]</scope>
    <source>
        <strain evidence="1 2">DSM 102817</strain>
    </source>
</reference>
<dbReference type="EMBL" id="NOWF01000001">
    <property type="protein sequence ID" value="OYD09904.1"/>
    <property type="molecule type" value="Genomic_DNA"/>
</dbReference>
<proteinExistence type="predicted"/>
<evidence type="ECO:0000313" key="1">
    <source>
        <dbReference type="EMBL" id="OYD09904.1"/>
    </source>
</evidence>
<dbReference type="Gene3D" id="1.20.1260.120">
    <property type="entry name" value="Protein of unknown function DUF2935"/>
    <property type="match status" value="1"/>
</dbReference>
<accession>A0A235BC91</accession>
<keyword evidence="2" id="KW-1185">Reference proteome</keyword>
<dbReference type="AlphaFoldDB" id="A0A235BC91"/>
<sequence>MQFYYGEQQPLRILDEEEFWKQQEAEHTVVIREVVEGLEEKYIKILKEWERAFYQTRERVVSYIETVIRSTGRISPELYQEIFSLTYFCYDQSTRFIAFLNELMENSEPIRSNLIAQVVMRHIIRESEYFVGIARTVLYSRQ</sequence>